<protein>
    <submittedName>
        <fullName evidence="2">Outer membrane lipoprotein-sorting protein</fullName>
    </submittedName>
</protein>
<dbReference type="InterPro" id="IPR033399">
    <property type="entry name" value="TP_0789-like"/>
</dbReference>
<feature type="domain" description="Uncharacterized protein TP-0789" evidence="1">
    <location>
        <begin position="82"/>
        <end position="270"/>
    </location>
</feature>
<gene>
    <name evidence="2" type="ORF">MNBD_GAMMA05-915</name>
</gene>
<accession>A0A3B0X1K3</accession>
<sequence>MKNFKQVIILSTALSVLLALPLQVGAESAEEKGLAIAVESDKRDTGFVDSTADMVMELRNKQGDVSTRTIRIKTLEVTGDGDKSMSIFDTPADVKGTAFLTYSHALDADEQWMYLPALKRVKRINSKNKSGPFMGSEFAYEDLASQEIEKYKYKYLRDEKIKTSEFPEGVDCFVIERFPQYDHSGYTRQIGWINKERYIAEKIEFYDRKNDLLKTLTNKNQQQYLGQYWRPNEMLMENHQTGKSTVLTWENYKFKNGLGDKSFSRNSLKRAR</sequence>
<evidence type="ECO:0000313" key="2">
    <source>
        <dbReference type="EMBL" id="VAW50516.1"/>
    </source>
</evidence>
<proteinExistence type="predicted"/>
<organism evidence="2">
    <name type="scientific">hydrothermal vent metagenome</name>
    <dbReference type="NCBI Taxonomy" id="652676"/>
    <lineage>
        <taxon>unclassified sequences</taxon>
        <taxon>metagenomes</taxon>
        <taxon>ecological metagenomes</taxon>
    </lineage>
</organism>
<dbReference type="AlphaFoldDB" id="A0A3B0X1K3"/>
<dbReference type="EMBL" id="UOFE01000003">
    <property type="protein sequence ID" value="VAW50516.1"/>
    <property type="molecule type" value="Genomic_DNA"/>
</dbReference>
<keyword evidence="2" id="KW-0449">Lipoprotein</keyword>
<dbReference type="Gene3D" id="2.50.20.10">
    <property type="entry name" value="Lipoprotein localisation LolA/LolB/LppX"/>
    <property type="match status" value="1"/>
</dbReference>
<name>A0A3B0X1K3_9ZZZZ</name>
<evidence type="ECO:0000259" key="1">
    <source>
        <dbReference type="Pfam" id="PF17131"/>
    </source>
</evidence>
<reference evidence="2" key="1">
    <citation type="submission" date="2018-06" db="EMBL/GenBank/DDBJ databases">
        <authorList>
            <person name="Zhirakovskaya E."/>
        </authorList>
    </citation>
    <scope>NUCLEOTIDE SEQUENCE</scope>
</reference>
<dbReference type="CDD" id="cd16329">
    <property type="entry name" value="LolA_like"/>
    <property type="match status" value="1"/>
</dbReference>
<dbReference type="Pfam" id="PF17131">
    <property type="entry name" value="LolA_like"/>
    <property type="match status" value="1"/>
</dbReference>